<feature type="region of interest" description="Disordered" evidence="1">
    <location>
        <begin position="1"/>
        <end position="35"/>
    </location>
</feature>
<keyword evidence="3" id="KW-1185">Reference proteome</keyword>
<comment type="caution">
    <text evidence="2">The sequence shown here is derived from an EMBL/GenBank/DDBJ whole genome shotgun (WGS) entry which is preliminary data.</text>
</comment>
<reference evidence="2" key="1">
    <citation type="submission" date="2023-03" db="EMBL/GenBank/DDBJ databases">
        <title>Massive genome expansion in bonnet fungi (Mycena s.s.) driven by repeated elements and novel gene families across ecological guilds.</title>
        <authorList>
            <consortium name="Lawrence Berkeley National Laboratory"/>
            <person name="Harder C.B."/>
            <person name="Miyauchi S."/>
            <person name="Viragh M."/>
            <person name="Kuo A."/>
            <person name="Thoen E."/>
            <person name="Andreopoulos B."/>
            <person name="Lu D."/>
            <person name="Skrede I."/>
            <person name="Drula E."/>
            <person name="Henrissat B."/>
            <person name="Morin E."/>
            <person name="Kohler A."/>
            <person name="Barry K."/>
            <person name="LaButti K."/>
            <person name="Morin E."/>
            <person name="Salamov A."/>
            <person name="Lipzen A."/>
            <person name="Mereny Z."/>
            <person name="Hegedus B."/>
            <person name="Baldrian P."/>
            <person name="Stursova M."/>
            <person name="Weitz H."/>
            <person name="Taylor A."/>
            <person name="Grigoriev I.V."/>
            <person name="Nagy L.G."/>
            <person name="Martin F."/>
            <person name="Kauserud H."/>
        </authorList>
    </citation>
    <scope>NUCLEOTIDE SEQUENCE</scope>
    <source>
        <strain evidence="2">CBHHK002</strain>
    </source>
</reference>
<protein>
    <submittedName>
        <fullName evidence="2">Uncharacterized protein</fullName>
    </submittedName>
</protein>
<sequence>MVRQTSSQGAKLHKHSKAESPSKGNHTKTLSAATMAARRQASARYRERERVLEDPALAADFRARSCEASCKFRAKNTAGLAHRQRIIRLEAYSRNHGHHAWLKHQNLLEERHAEAQEYADVHPRAHDANDKEVEKDGVEEDGDAGNVSLAL</sequence>
<gene>
    <name evidence="2" type="ORF">DFH08DRAFT_971437</name>
</gene>
<proteinExistence type="predicted"/>
<feature type="region of interest" description="Disordered" evidence="1">
    <location>
        <begin position="122"/>
        <end position="151"/>
    </location>
</feature>
<organism evidence="2 3">
    <name type="scientific">Mycena albidolilacea</name>
    <dbReference type="NCBI Taxonomy" id="1033008"/>
    <lineage>
        <taxon>Eukaryota</taxon>
        <taxon>Fungi</taxon>
        <taxon>Dikarya</taxon>
        <taxon>Basidiomycota</taxon>
        <taxon>Agaricomycotina</taxon>
        <taxon>Agaricomycetes</taxon>
        <taxon>Agaricomycetidae</taxon>
        <taxon>Agaricales</taxon>
        <taxon>Marasmiineae</taxon>
        <taxon>Mycenaceae</taxon>
        <taxon>Mycena</taxon>
    </lineage>
</organism>
<name>A0AAD6ZE11_9AGAR</name>
<accession>A0AAD6ZE11</accession>
<feature type="compositionally biased region" description="Polar residues" evidence="1">
    <location>
        <begin position="22"/>
        <end position="31"/>
    </location>
</feature>
<evidence type="ECO:0000256" key="1">
    <source>
        <dbReference type="SAM" id="MobiDB-lite"/>
    </source>
</evidence>
<dbReference type="AlphaFoldDB" id="A0AAD6ZE11"/>
<evidence type="ECO:0000313" key="2">
    <source>
        <dbReference type="EMBL" id="KAJ7318373.1"/>
    </source>
</evidence>
<evidence type="ECO:0000313" key="3">
    <source>
        <dbReference type="Proteomes" id="UP001218218"/>
    </source>
</evidence>
<dbReference type="Proteomes" id="UP001218218">
    <property type="component" value="Unassembled WGS sequence"/>
</dbReference>
<feature type="compositionally biased region" description="Basic and acidic residues" evidence="1">
    <location>
        <begin position="122"/>
        <end position="136"/>
    </location>
</feature>
<dbReference type="EMBL" id="JARIHO010000058">
    <property type="protein sequence ID" value="KAJ7318373.1"/>
    <property type="molecule type" value="Genomic_DNA"/>
</dbReference>